<evidence type="ECO:0000313" key="2">
    <source>
        <dbReference type="EMBL" id="CAI9169409.1"/>
    </source>
</evidence>
<dbReference type="EMBL" id="OX459939">
    <property type="protein sequence ID" value="CAI9169409.1"/>
    <property type="molecule type" value="Genomic_DNA"/>
</dbReference>
<accession>A0ABN8ZBZ3</accession>
<feature type="region of interest" description="Disordered" evidence="1">
    <location>
        <begin position="46"/>
        <end position="78"/>
    </location>
</feature>
<evidence type="ECO:0000313" key="3">
    <source>
        <dbReference type="Proteomes" id="UP001176941"/>
    </source>
</evidence>
<feature type="compositionally biased region" description="Polar residues" evidence="1">
    <location>
        <begin position="46"/>
        <end position="58"/>
    </location>
</feature>
<name>A0ABN8ZBZ3_RANTA</name>
<protein>
    <submittedName>
        <fullName evidence="2">Uncharacterized protein</fullName>
    </submittedName>
</protein>
<sequence>MLRRPAGHGALWVMASGCQNQKAQSTFLRKINRLLAVRYHISTPLKSLPTSPVPSRQPQLKHEASPGAHGFADIRDTRVPPTFKLTSQETCISRVLPTQNHSELTDRTDCTSFLLKNTP</sequence>
<organism evidence="2 3">
    <name type="scientific">Rangifer tarandus platyrhynchus</name>
    <name type="common">Svalbard reindeer</name>
    <dbReference type="NCBI Taxonomy" id="3082113"/>
    <lineage>
        <taxon>Eukaryota</taxon>
        <taxon>Metazoa</taxon>
        <taxon>Chordata</taxon>
        <taxon>Craniata</taxon>
        <taxon>Vertebrata</taxon>
        <taxon>Euteleostomi</taxon>
        <taxon>Mammalia</taxon>
        <taxon>Eutheria</taxon>
        <taxon>Laurasiatheria</taxon>
        <taxon>Artiodactyla</taxon>
        <taxon>Ruminantia</taxon>
        <taxon>Pecora</taxon>
        <taxon>Cervidae</taxon>
        <taxon>Odocoileinae</taxon>
        <taxon>Rangifer</taxon>
    </lineage>
</organism>
<proteinExistence type="predicted"/>
<keyword evidence="3" id="KW-1185">Reference proteome</keyword>
<dbReference type="Proteomes" id="UP001176941">
    <property type="component" value="Chromosome 3"/>
</dbReference>
<reference evidence="2" key="1">
    <citation type="submission" date="2023-04" db="EMBL/GenBank/DDBJ databases">
        <authorList>
            <consortium name="ELIXIR-Norway"/>
        </authorList>
    </citation>
    <scope>NUCLEOTIDE SEQUENCE [LARGE SCALE GENOMIC DNA]</scope>
</reference>
<gene>
    <name evidence="2" type="ORF">MRATA1EN1_LOCUS18371</name>
</gene>
<evidence type="ECO:0000256" key="1">
    <source>
        <dbReference type="SAM" id="MobiDB-lite"/>
    </source>
</evidence>
<dbReference type="PROSITE" id="PS51257">
    <property type="entry name" value="PROKAR_LIPOPROTEIN"/>
    <property type="match status" value="1"/>
</dbReference>